<dbReference type="InterPro" id="IPR003961">
    <property type="entry name" value="FN3_dom"/>
</dbReference>
<organism evidence="4 5">
    <name type="scientific">Artemia franciscana</name>
    <name type="common">Brine shrimp</name>
    <name type="synonym">Artemia sanfranciscana</name>
    <dbReference type="NCBI Taxonomy" id="6661"/>
    <lineage>
        <taxon>Eukaryota</taxon>
        <taxon>Metazoa</taxon>
        <taxon>Ecdysozoa</taxon>
        <taxon>Arthropoda</taxon>
        <taxon>Crustacea</taxon>
        <taxon>Branchiopoda</taxon>
        <taxon>Anostraca</taxon>
        <taxon>Artemiidae</taxon>
        <taxon>Artemia</taxon>
    </lineage>
</organism>
<dbReference type="InterPro" id="IPR007110">
    <property type="entry name" value="Ig-like_dom"/>
</dbReference>
<evidence type="ECO:0000259" key="3">
    <source>
        <dbReference type="PROSITE" id="PS50853"/>
    </source>
</evidence>
<dbReference type="Pfam" id="PF13927">
    <property type="entry name" value="Ig_3"/>
    <property type="match status" value="1"/>
</dbReference>
<dbReference type="SMART" id="SM00409">
    <property type="entry name" value="IG"/>
    <property type="match status" value="1"/>
</dbReference>
<dbReference type="Gene3D" id="2.60.40.10">
    <property type="entry name" value="Immunoglobulins"/>
    <property type="match status" value="2"/>
</dbReference>
<keyword evidence="5" id="KW-1185">Reference proteome</keyword>
<evidence type="ECO:0000313" key="4">
    <source>
        <dbReference type="EMBL" id="KAK2714209.1"/>
    </source>
</evidence>
<protein>
    <submittedName>
        <fullName evidence="4">Uncharacterized protein</fullName>
    </submittedName>
</protein>
<dbReference type="EMBL" id="JAVRJZ010000013">
    <property type="protein sequence ID" value="KAK2714209.1"/>
    <property type="molecule type" value="Genomic_DNA"/>
</dbReference>
<sequence length="239" mass="26910">MRFQSLLQRLLLKTKIVQPPGDTRVIVGHIATMYCKVSSDSSVPYEIKWFHDNREIDDSRINRIKIHLDGNLEIREARASDAGFYNCSVQSPDVSAFRLLNTPKTVNLSWIPAFDGNSKILNWVIQRRVVLVSGEIPETLDGWITETSNISADQRWYLLTNLKAAAAYQLRVSANNSVGEGPPSEPSSRVILPQEVPSGPPVDFELTGDVKLCKTKVVEKFDSNKKKNVRRSYKNIISP</sequence>
<proteinExistence type="predicted"/>
<name>A0AA88L614_ARTSF</name>
<evidence type="ECO:0000313" key="5">
    <source>
        <dbReference type="Proteomes" id="UP001187531"/>
    </source>
</evidence>
<dbReference type="Proteomes" id="UP001187531">
    <property type="component" value="Unassembled WGS sequence"/>
</dbReference>
<keyword evidence="1" id="KW-0677">Repeat</keyword>
<dbReference type="InterPro" id="IPR036116">
    <property type="entry name" value="FN3_sf"/>
</dbReference>
<gene>
    <name evidence="4" type="ORF">QYM36_008691</name>
</gene>
<evidence type="ECO:0000259" key="2">
    <source>
        <dbReference type="PROSITE" id="PS50835"/>
    </source>
</evidence>
<dbReference type="CDD" id="cd00063">
    <property type="entry name" value="FN3"/>
    <property type="match status" value="1"/>
</dbReference>
<dbReference type="PROSITE" id="PS50853">
    <property type="entry name" value="FN3"/>
    <property type="match status" value="1"/>
</dbReference>
<dbReference type="SMART" id="SM00060">
    <property type="entry name" value="FN3"/>
    <property type="match status" value="1"/>
</dbReference>
<evidence type="ECO:0000256" key="1">
    <source>
        <dbReference type="ARBA" id="ARBA00022737"/>
    </source>
</evidence>
<dbReference type="Pfam" id="PF00041">
    <property type="entry name" value="fn3"/>
    <property type="match status" value="1"/>
</dbReference>
<dbReference type="SUPFAM" id="SSF49265">
    <property type="entry name" value="Fibronectin type III"/>
    <property type="match status" value="1"/>
</dbReference>
<accession>A0AA88L614</accession>
<dbReference type="InterPro" id="IPR050964">
    <property type="entry name" value="Striated_Muscle_Regulatory"/>
</dbReference>
<dbReference type="PANTHER" id="PTHR13817">
    <property type="entry name" value="TITIN"/>
    <property type="match status" value="1"/>
</dbReference>
<dbReference type="InterPro" id="IPR013783">
    <property type="entry name" value="Ig-like_fold"/>
</dbReference>
<dbReference type="InterPro" id="IPR003599">
    <property type="entry name" value="Ig_sub"/>
</dbReference>
<reference evidence="4" key="1">
    <citation type="submission" date="2023-07" db="EMBL/GenBank/DDBJ databases">
        <title>Chromosome-level genome assembly of Artemia franciscana.</title>
        <authorList>
            <person name="Jo E."/>
        </authorList>
    </citation>
    <scope>NUCLEOTIDE SEQUENCE</scope>
    <source>
        <tissue evidence="4">Whole body</tissue>
    </source>
</reference>
<dbReference type="SUPFAM" id="SSF48726">
    <property type="entry name" value="Immunoglobulin"/>
    <property type="match status" value="1"/>
</dbReference>
<dbReference type="AlphaFoldDB" id="A0AA88L614"/>
<dbReference type="PANTHER" id="PTHR13817:SF166">
    <property type="entry name" value="NEURONAL IGCAM-RELATED"/>
    <property type="match status" value="1"/>
</dbReference>
<feature type="domain" description="Fibronectin type-III" evidence="3">
    <location>
        <begin position="88"/>
        <end position="195"/>
    </location>
</feature>
<comment type="caution">
    <text evidence="4">The sequence shown here is derived from an EMBL/GenBank/DDBJ whole genome shotgun (WGS) entry which is preliminary data.</text>
</comment>
<dbReference type="PROSITE" id="PS50835">
    <property type="entry name" value="IG_LIKE"/>
    <property type="match status" value="1"/>
</dbReference>
<feature type="domain" description="Ig-like" evidence="2">
    <location>
        <begin position="14"/>
        <end position="107"/>
    </location>
</feature>
<dbReference type="InterPro" id="IPR036179">
    <property type="entry name" value="Ig-like_dom_sf"/>
</dbReference>